<reference evidence="1 2" key="1">
    <citation type="submission" date="2016-01" db="EMBL/GenBank/DDBJ databases">
        <authorList>
            <person name="Regsiter A."/>
            <person name="william w."/>
        </authorList>
    </citation>
    <scope>NUCLEOTIDE SEQUENCE [LARGE SCALE GENOMIC DNA]</scope>
    <source>
        <strain evidence="1 2">CFBP 5494</strain>
    </source>
</reference>
<sequence length="129" mass="14749">MRDHMRSLRGLIRLLPSQAVREPVQFLTCHSSGKYHVKRDARRDRSGCLYFVRQTESSKIFHRSRVAGSSFLGERWFTVINDQAIDTSHAEIVGENHPDRAASDNYDFIALLHPDLSKICVIAGQPTKR</sequence>
<accession>A0A9W5F3F2</accession>
<name>A0A9W5F3F2_9HYPH</name>
<dbReference type="AlphaFoldDB" id="A0A9W5F3F2"/>
<evidence type="ECO:0000313" key="2">
    <source>
        <dbReference type="Proteomes" id="UP000191933"/>
    </source>
</evidence>
<dbReference type="Proteomes" id="UP000191933">
    <property type="component" value="Unassembled WGS sequence"/>
</dbReference>
<evidence type="ECO:0000313" key="1">
    <source>
        <dbReference type="EMBL" id="CUX04083.1"/>
    </source>
</evidence>
<organism evidence="1 2">
    <name type="scientific">Agrobacterium genomosp. 2 str. CFBP 5494</name>
    <dbReference type="NCBI Taxonomy" id="1183436"/>
    <lineage>
        <taxon>Bacteria</taxon>
        <taxon>Pseudomonadati</taxon>
        <taxon>Pseudomonadota</taxon>
        <taxon>Alphaproteobacteria</taxon>
        <taxon>Hyphomicrobiales</taxon>
        <taxon>Rhizobiaceae</taxon>
        <taxon>Rhizobium/Agrobacterium group</taxon>
        <taxon>Agrobacterium</taxon>
        <taxon>Agrobacterium tumefaciens complex</taxon>
    </lineage>
</organism>
<proteinExistence type="predicted"/>
<dbReference type="EMBL" id="FBVY01000049">
    <property type="protein sequence ID" value="CUX04083.1"/>
    <property type="molecule type" value="Genomic_DNA"/>
</dbReference>
<protein>
    <submittedName>
        <fullName evidence="1">Uncharacterized protein</fullName>
    </submittedName>
</protein>
<keyword evidence="2" id="KW-1185">Reference proteome</keyword>
<comment type="caution">
    <text evidence="1">The sequence shown here is derived from an EMBL/GenBank/DDBJ whole genome shotgun (WGS) entry which is preliminary data.</text>
</comment>
<gene>
    <name evidence="1" type="ORF">AGR2A_pc0141</name>
</gene>